<dbReference type="InterPro" id="IPR036623">
    <property type="entry name" value="Hemimethylated_DNA-bd_sf"/>
</dbReference>
<evidence type="ECO:0000313" key="4">
    <source>
        <dbReference type="Proteomes" id="UP001530293"/>
    </source>
</evidence>
<feature type="region of interest" description="Disordered" evidence="1">
    <location>
        <begin position="18"/>
        <end position="43"/>
    </location>
</feature>
<dbReference type="AlphaFoldDB" id="A0ABD3MBZ2"/>
<proteinExistence type="predicted"/>
<feature type="compositionally biased region" description="Low complexity" evidence="1">
    <location>
        <begin position="27"/>
        <end position="43"/>
    </location>
</feature>
<dbReference type="InterPro" id="IPR011722">
    <property type="entry name" value="Hemimethylated_DNA-bd_dom"/>
</dbReference>
<comment type="caution">
    <text evidence="3">The sequence shown here is derived from an EMBL/GenBank/DDBJ whole genome shotgun (WGS) entry which is preliminary data.</text>
</comment>
<dbReference type="PANTHER" id="PTHR31350:SF21">
    <property type="entry name" value="F-BOX ONLY PROTEIN 21"/>
    <property type="match status" value="1"/>
</dbReference>
<dbReference type="SMART" id="SM00992">
    <property type="entry name" value="YccV-like"/>
    <property type="match status" value="2"/>
</dbReference>
<feature type="domain" description="Hemimethylated DNA-binding" evidence="2">
    <location>
        <begin position="239"/>
        <end position="366"/>
    </location>
</feature>
<dbReference type="Gene3D" id="2.30.30.390">
    <property type="entry name" value="Hemimethylated DNA-binding domain"/>
    <property type="match status" value="2"/>
</dbReference>
<dbReference type="Pfam" id="PF08755">
    <property type="entry name" value="YccV-like"/>
    <property type="match status" value="2"/>
</dbReference>
<dbReference type="Proteomes" id="UP001530293">
    <property type="component" value="Unassembled WGS sequence"/>
</dbReference>
<organism evidence="3 4">
    <name type="scientific">Discostella pseudostelligera</name>
    <dbReference type="NCBI Taxonomy" id="259834"/>
    <lineage>
        <taxon>Eukaryota</taxon>
        <taxon>Sar</taxon>
        <taxon>Stramenopiles</taxon>
        <taxon>Ochrophyta</taxon>
        <taxon>Bacillariophyta</taxon>
        <taxon>Coscinodiscophyceae</taxon>
        <taxon>Thalassiosirophycidae</taxon>
        <taxon>Stephanodiscales</taxon>
        <taxon>Stephanodiscaceae</taxon>
        <taxon>Discostella</taxon>
    </lineage>
</organism>
<dbReference type="NCBIfam" id="TIGR02097">
    <property type="entry name" value="yccV"/>
    <property type="match status" value="1"/>
</dbReference>
<protein>
    <recommendedName>
        <fullName evidence="2">Hemimethylated DNA-binding domain-containing protein</fullName>
    </recommendedName>
</protein>
<reference evidence="3 4" key="1">
    <citation type="submission" date="2024-10" db="EMBL/GenBank/DDBJ databases">
        <title>Updated reference genomes for cyclostephanoid diatoms.</title>
        <authorList>
            <person name="Roberts W.R."/>
            <person name="Alverson A.J."/>
        </authorList>
    </citation>
    <scope>NUCLEOTIDE SEQUENCE [LARGE SCALE GENOMIC DNA]</scope>
    <source>
        <strain evidence="3 4">AJA232-27</strain>
    </source>
</reference>
<sequence>MMLQPSLLRRSPFLSLHRKGGTKSFLSSSSSPRQSTSNNPNNRVPITLYRQLLAWCRQYNDVPFDRPLPPLTISPPQVNCVALKRLREMRAFLSANEIKDTMQDDAYEGDAFTGTGRNDGKIRHPAYYAMYNDAIHVNENMITFPEIANVSELRAVVRSVYWLNNRNTIAIKGDVFAGTDVDQDRNVEDGTKEQISLAFEAMKSCNLLSSNELDGRQSKRELSIRVRSGASTPEKEFPDVTYHVGQVIQHRMRKWRGVIVGWTIQDNKADDGRLTSLTTKHYSLKADVASSDSANNTGDNSVSTSQVQYTVLVDSNDASLLRCSNSVSLESQYDLATVEDPFLQRVKNSLIKQYFTKFAGGHFEPNNKLAYMYPLDQFSICSRALAGLDIVKETRGVESRETPELMKAKMDIARGMQEISNRLLLSLSDIDRQSHEDVEGAQSLLSSLKSFILSMSTTDVSPSQKSEEAIPLLAKLYHFHVKINAMLATRKSNQEHKEHIHFSLGQIVRHKLYGFRGVIVAWDPKPRMDVSNWDGLAGIERPQEKPFYHVYPDVNDCISVFGGPRHFRYVCQENLELSPVEETPLDLEVHLDPEEWKWLCDEGRYLPSSEMKFMYAEDLGDQETRFIAAVRSLGVSFLISCQSVS</sequence>
<feature type="domain" description="Hemimethylated DNA-binding" evidence="2">
    <location>
        <begin position="499"/>
        <end position="608"/>
    </location>
</feature>
<evidence type="ECO:0000259" key="2">
    <source>
        <dbReference type="SMART" id="SM00992"/>
    </source>
</evidence>
<dbReference type="EMBL" id="JALLBG020000192">
    <property type="protein sequence ID" value="KAL3760154.1"/>
    <property type="molecule type" value="Genomic_DNA"/>
</dbReference>
<dbReference type="SUPFAM" id="SSF141255">
    <property type="entry name" value="YccV-like"/>
    <property type="match status" value="2"/>
</dbReference>
<evidence type="ECO:0000256" key="1">
    <source>
        <dbReference type="SAM" id="MobiDB-lite"/>
    </source>
</evidence>
<evidence type="ECO:0000313" key="3">
    <source>
        <dbReference type="EMBL" id="KAL3760154.1"/>
    </source>
</evidence>
<accession>A0ABD3MBZ2</accession>
<keyword evidence="4" id="KW-1185">Reference proteome</keyword>
<name>A0ABD3MBZ2_9STRA</name>
<dbReference type="PANTHER" id="PTHR31350">
    <property type="entry name" value="SI:DKEY-261L7.2"/>
    <property type="match status" value="1"/>
</dbReference>
<gene>
    <name evidence="3" type="ORF">ACHAWU_002225</name>
</gene>